<feature type="domain" description="SAC3/GANP/THP3 conserved" evidence="2">
    <location>
        <begin position="76"/>
        <end position="325"/>
    </location>
</feature>
<dbReference type="InterPro" id="IPR045107">
    <property type="entry name" value="SAC3/GANP/THP3"/>
</dbReference>
<feature type="region of interest" description="Disordered" evidence="1">
    <location>
        <begin position="1290"/>
        <end position="1323"/>
    </location>
</feature>
<gene>
    <name evidence="3" type="primary">SAC3</name>
    <name evidence="3" type="ORF">LshimejAT787_1203230</name>
</gene>
<feature type="compositionally biased region" description="Low complexity" evidence="1">
    <location>
        <begin position="518"/>
        <end position="529"/>
    </location>
</feature>
<name>A0A9P3PWI2_LYOSH</name>
<comment type="caution">
    <text evidence="3">The sequence shown here is derived from an EMBL/GenBank/DDBJ whole genome shotgun (WGS) entry which is preliminary data.</text>
</comment>
<feature type="compositionally biased region" description="Polar residues" evidence="1">
    <location>
        <begin position="651"/>
        <end position="663"/>
    </location>
</feature>
<feature type="compositionally biased region" description="Polar residues" evidence="1">
    <location>
        <begin position="1303"/>
        <end position="1322"/>
    </location>
</feature>
<dbReference type="OrthoDB" id="264795at2759"/>
<feature type="compositionally biased region" description="Polar residues" evidence="1">
    <location>
        <begin position="506"/>
        <end position="517"/>
    </location>
</feature>
<evidence type="ECO:0000313" key="4">
    <source>
        <dbReference type="Proteomes" id="UP001063166"/>
    </source>
</evidence>
<feature type="region of interest" description="Disordered" evidence="1">
    <location>
        <begin position="743"/>
        <end position="766"/>
    </location>
</feature>
<feature type="region of interest" description="Disordered" evidence="1">
    <location>
        <begin position="584"/>
        <end position="692"/>
    </location>
</feature>
<protein>
    <submittedName>
        <fullName evidence="3">SAC3/GANP family protein</fullName>
    </submittedName>
</protein>
<proteinExistence type="predicted"/>
<keyword evidence="4" id="KW-1185">Reference proteome</keyword>
<dbReference type="Pfam" id="PF03399">
    <property type="entry name" value="SAC3_GANP"/>
    <property type="match status" value="1"/>
</dbReference>
<feature type="compositionally biased region" description="Low complexity" evidence="1">
    <location>
        <begin position="486"/>
        <end position="505"/>
    </location>
</feature>
<dbReference type="Proteomes" id="UP001063166">
    <property type="component" value="Unassembled WGS sequence"/>
</dbReference>
<feature type="region of interest" description="Disordered" evidence="1">
    <location>
        <begin position="370"/>
        <end position="413"/>
    </location>
</feature>
<dbReference type="EMBL" id="BRPK01000012">
    <property type="protein sequence ID" value="GLB42874.1"/>
    <property type="molecule type" value="Genomic_DNA"/>
</dbReference>
<accession>A0A9P3PWI2</accession>
<dbReference type="GO" id="GO:0005737">
    <property type="term" value="C:cytoplasm"/>
    <property type="evidence" value="ECO:0007669"/>
    <property type="project" value="TreeGrafter"/>
</dbReference>
<evidence type="ECO:0000259" key="2">
    <source>
        <dbReference type="Pfam" id="PF03399"/>
    </source>
</evidence>
<reference evidence="3" key="1">
    <citation type="submission" date="2022-07" db="EMBL/GenBank/DDBJ databases">
        <title>The genome of Lyophyllum shimeji provides insight into the initial evolution of ectomycorrhizal fungal genome.</title>
        <authorList>
            <person name="Kobayashi Y."/>
            <person name="Shibata T."/>
            <person name="Hirakawa H."/>
            <person name="Shigenobu S."/>
            <person name="Nishiyama T."/>
            <person name="Yamada A."/>
            <person name="Hasebe M."/>
            <person name="Kawaguchi M."/>
        </authorList>
    </citation>
    <scope>NUCLEOTIDE SEQUENCE</scope>
    <source>
        <strain evidence="3">AT787</strain>
    </source>
</reference>
<organism evidence="3 4">
    <name type="scientific">Lyophyllum shimeji</name>
    <name type="common">Hon-shimeji</name>
    <name type="synonym">Tricholoma shimeji</name>
    <dbReference type="NCBI Taxonomy" id="47721"/>
    <lineage>
        <taxon>Eukaryota</taxon>
        <taxon>Fungi</taxon>
        <taxon>Dikarya</taxon>
        <taxon>Basidiomycota</taxon>
        <taxon>Agaricomycotina</taxon>
        <taxon>Agaricomycetes</taxon>
        <taxon>Agaricomycetidae</taxon>
        <taxon>Agaricales</taxon>
        <taxon>Tricholomatineae</taxon>
        <taxon>Lyophyllaceae</taxon>
        <taxon>Lyophyllum</taxon>
    </lineage>
</organism>
<dbReference type="PANTHER" id="PTHR12436:SF3">
    <property type="entry name" value="GERMINAL-CENTER ASSOCIATED NUCLEAR PROTEIN"/>
    <property type="match status" value="1"/>
</dbReference>
<feature type="region of interest" description="Disordered" evidence="1">
    <location>
        <begin position="1"/>
        <end position="23"/>
    </location>
</feature>
<evidence type="ECO:0000313" key="3">
    <source>
        <dbReference type="EMBL" id="GLB42874.1"/>
    </source>
</evidence>
<evidence type="ECO:0000256" key="1">
    <source>
        <dbReference type="SAM" id="MobiDB-lite"/>
    </source>
</evidence>
<sequence length="1352" mass="149262">MDEAVETEEEEEAEVVEQEEEPILETQEEREKFYQSLVKARELERKQAIAEGKMDDPSIPKRLEDAICVVGTCMDMCPRFERYRRERENNLFEWETIPGTKRVDHKRAVKMYERAAGDKTLPSDLRPPHVLKRTLDYLFHDLLPRGGFSATFSFIRDRSRAVRNDFTMQHSYGPEAIECHDRCARFHILALHFERDRSGFSIALEEQQLMNTLQSLKEFYEDQRGRYQSPTELEMRVYHRLIHIRDQRERHEDIPEFITSHPVFKLTTDFRLHVQRKSAPISKTSKLVVDAEAMQIFGNLATVLREQGNVVMIYLVACILERLFGKDAIEDIEAIRGDLSIPNIIDGVSPSIEEYDGHADDEMYDELTEDARQESTELEASAPEPDATEVPSSSFGGPSVAAPQAPPPVATSAFSTISTTPNVFKIPSPFEVSAFPSTSSSSTSAFGASAKSVFGMPATAASRTSASPTAAPSNVFGTLSFPSATSASNAAPTTSSTTGPLATNTLSFSTQPNPFNLSATSSTSAKTDTLPARANTDIGEATLFGKTSIPQANGFPSNGLPVPSLNPTAVPFVPKNTSLSSVALSGQLPQKTPTSPALAPLLPETNAPPSPAALPLSASASVDIPPSISARKMNPPPSEQTSTTPPVLPKINTNTSFSSFQNGAATPTVPPPAPKPGTISLPPTPSLNAPPKTLHNFLKGSLATPTAGPSQEILSPIYFSSPTTQGRSSIPEFSLDASISSRTTVEPSVSLPNGKGKAPAKAPIDEEELENKAADFVRKSTLVKTTFRCWQARAIERAAWIEACEQSEAYKEKIKHQRKSLSLHPDKKRRISAGPGTVVDSVVKKRARRRVSSDYHPPRTDEELARRLKEVHTVPFNSLCLVYVYHYPTLNHEEHERRWAQGSFLNVVTNHVKSKLNGSVPHASWHIWLSMNPESDATAIWLERKFDVPASGDWVSEAVFSIPLTRTKDPTLSKSPGIVVFECTPLAEVTDELERKYRILDDCARLRDLVNAFPPRRHFVPSLLVVSWTRDGQDTGASDFVDMVNKLVESHTIEDYHTFSITSATKDLDEKLGEALNILSLDLEGKLVRPLTIRGTFKLFEPSVMSFISEWLENCSINEFVDWHFFGQIVQAALALMDMTVRSVSGLLSGETYDIFPAFDSGDVVDNDSAYDRIMNWLSAVGGRVANIALNLQTHRDIGQDFPAREFFEQLWDFIQSQVEIRLKRDPRTKFYTPVADITTALEAQEKAYEPHRAQLVKALHMSIRRSPKRRSVSVDTDLLSAPSKRIRLASPDESLVEPTPVATPSVNGHPTPSPTPTNISLALSEGPPVVTVAMLRALTRDMKKKYAASAS</sequence>
<dbReference type="GO" id="GO:0070390">
    <property type="term" value="C:transcription export complex 2"/>
    <property type="evidence" value="ECO:0007669"/>
    <property type="project" value="TreeGrafter"/>
</dbReference>
<dbReference type="GO" id="GO:0006406">
    <property type="term" value="P:mRNA export from nucleus"/>
    <property type="evidence" value="ECO:0007669"/>
    <property type="project" value="TreeGrafter"/>
</dbReference>
<feature type="region of interest" description="Disordered" evidence="1">
    <location>
        <begin position="486"/>
        <end position="532"/>
    </location>
</feature>
<dbReference type="InterPro" id="IPR005062">
    <property type="entry name" value="SAC3/GANP/THP3_conserved"/>
</dbReference>
<dbReference type="PANTHER" id="PTHR12436">
    <property type="entry name" value="80 KDA MCM3-ASSOCIATED PROTEIN"/>
    <property type="match status" value="1"/>
</dbReference>
<feature type="compositionally biased region" description="Polar residues" evidence="1">
    <location>
        <begin position="584"/>
        <end position="595"/>
    </location>
</feature>
<dbReference type="Gene3D" id="1.25.40.990">
    <property type="match status" value="1"/>
</dbReference>